<feature type="compositionally biased region" description="Basic and acidic residues" evidence="1">
    <location>
        <begin position="68"/>
        <end position="78"/>
    </location>
</feature>
<feature type="region of interest" description="Disordered" evidence="1">
    <location>
        <begin position="68"/>
        <end position="98"/>
    </location>
</feature>
<dbReference type="AlphaFoldDB" id="A0A1B7NXV4"/>
<name>A0A1B7NXV4_9EURO</name>
<dbReference type="OrthoDB" id="4187259at2759"/>
<feature type="compositionally biased region" description="Polar residues" evidence="1">
    <location>
        <begin position="87"/>
        <end position="98"/>
    </location>
</feature>
<comment type="caution">
    <text evidence="2">The sequence shown here is derived from an EMBL/GenBank/DDBJ whole genome shotgun (WGS) entry which is preliminary data.</text>
</comment>
<proteinExistence type="predicted"/>
<evidence type="ECO:0000256" key="1">
    <source>
        <dbReference type="SAM" id="MobiDB-lite"/>
    </source>
</evidence>
<organism evidence="2 3">
    <name type="scientific">Emergomyces africanus</name>
    <dbReference type="NCBI Taxonomy" id="1955775"/>
    <lineage>
        <taxon>Eukaryota</taxon>
        <taxon>Fungi</taxon>
        <taxon>Dikarya</taxon>
        <taxon>Ascomycota</taxon>
        <taxon>Pezizomycotina</taxon>
        <taxon>Eurotiomycetes</taxon>
        <taxon>Eurotiomycetidae</taxon>
        <taxon>Onygenales</taxon>
        <taxon>Ajellomycetaceae</taxon>
        <taxon>Emergomyces</taxon>
    </lineage>
</organism>
<accession>A0A1B7NXV4</accession>
<dbReference type="Proteomes" id="UP000091918">
    <property type="component" value="Unassembled WGS sequence"/>
</dbReference>
<reference evidence="2 3" key="1">
    <citation type="submission" date="2015-07" db="EMBL/GenBank/DDBJ databases">
        <title>Emmonsia species relationships and genome sequence.</title>
        <authorList>
            <person name="Cuomo C.A."/>
            <person name="Schwartz I.S."/>
            <person name="Kenyon C."/>
            <person name="de Hoog G.S."/>
            <person name="Govender N.P."/>
            <person name="Botha A."/>
            <person name="Moreno L."/>
            <person name="de Vries M."/>
            <person name="Munoz J.F."/>
            <person name="Stielow J.B."/>
        </authorList>
    </citation>
    <scope>NUCLEOTIDE SEQUENCE [LARGE SCALE GENOMIC DNA]</scope>
    <source>
        <strain evidence="2 3">CBS 136260</strain>
    </source>
</reference>
<gene>
    <name evidence="2" type="ORF">ACJ72_04061</name>
</gene>
<sequence>MSAIRRFISYVGKVKLSDFKDSTHMALDRRLKQASVAGSELHKSHKDPTDPLKVTSVQFLDQEGKRVGTGYLHKDRTSKFRYKQKPLSESPSTGFEEP</sequence>
<evidence type="ECO:0000313" key="2">
    <source>
        <dbReference type="EMBL" id="OAX81599.1"/>
    </source>
</evidence>
<evidence type="ECO:0000313" key="3">
    <source>
        <dbReference type="Proteomes" id="UP000091918"/>
    </source>
</evidence>
<dbReference type="EMBL" id="LGUA01000445">
    <property type="protein sequence ID" value="OAX81599.1"/>
    <property type="molecule type" value="Genomic_DNA"/>
</dbReference>
<protein>
    <submittedName>
        <fullName evidence="2">Uncharacterized protein</fullName>
    </submittedName>
</protein>
<keyword evidence="3" id="KW-1185">Reference proteome</keyword>